<dbReference type="AlphaFoldDB" id="A0A6A6WYI8"/>
<name>A0A6A6WYI8_9PLEO</name>
<sequence>MDFSRHLDVLDFDVAPDEELPDYEAQTAPDYDTAHYETPLFTYHLRQANRRVQIFVPYGPSVSCSYKIVSHSFRLFSKRPEMEVVYVPQVEMAEKSVASIWFDNNGPLPWRPRAHVSHANAHGNMTYAMESKNFNDWTIVIGGITYIWTFEGNPVSLVLRENNATMAIARFTYSGCGTAAMNGAEVGELTVYRDGLSDGTDGIEKIISGLMVSIVHFKRMGRQYCNDESIRASSLSRAHVSSTRSSVASSSNV</sequence>
<gene>
    <name evidence="1" type="ORF">K505DRAFT_328447</name>
</gene>
<accession>A0A6A6WYI8</accession>
<organism evidence="1 2">
    <name type="scientific">Melanomma pulvis-pyrius CBS 109.77</name>
    <dbReference type="NCBI Taxonomy" id="1314802"/>
    <lineage>
        <taxon>Eukaryota</taxon>
        <taxon>Fungi</taxon>
        <taxon>Dikarya</taxon>
        <taxon>Ascomycota</taxon>
        <taxon>Pezizomycotina</taxon>
        <taxon>Dothideomycetes</taxon>
        <taxon>Pleosporomycetidae</taxon>
        <taxon>Pleosporales</taxon>
        <taxon>Melanommataceae</taxon>
        <taxon>Melanomma</taxon>
    </lineage>
</organism>
<reference evidence="1" key="1">
    <citation type="journal article" date="2020" name="Stud. Mycol.">
        <title>101 Dothideomycetes genomes: a test case for predicting lifestyles and emergence of pathogens.</title>
        <authorList>
            <person name="Haridas S."/>
            <person name="Albert R."/>
            <person name="Binder M."/>
            <person name="Bloem J."/>
            <person name="Labutti K."/>
            <person name="Salamov A."/>
            <person name="Andreopoulos B."/>
            <person name="Baker S."/>
            <person name="Barry K."/>
            <person name="Bills G."/>
            <person name="Bluhm B."/>
            <person name="Cannon C."/>
            <person name="Castanera R."/>
            <person name="Culley D."/>
            <person name="Daum C."/>
            <person name="Ezra D."/>
            <person name="Gonzalez J."/>
            <person name="Henrissat B."/>
            <person name="Kuo A."/>
            <person name="Liang C."/>
            <person name="Lipzen A."/>
            <person name="Lutzoni F."/>
            <person name="Magnuson J."/>
            <person name="Mondo S."/>
            <person name="Nolan M."/>
            <person name="Ohm R."/>
            <person name="Pangilinan J."/>
            <person name="Park H.-J."/>
            <person name="Ramirez L."/>
            <person name="Alfaro M."/>
            <person name="Sun H."/>
            <person name="Tritt A."/>
            <person name="Yoshinaga Y."/>
            <person name="Zwiers L.-H."/>
            <person name="Turgeon B."/>
            <person name="Goodwin S."/>
            <person name="Spatafora J."/>
            <person name="Crous P."/>
            <person name="Grigoriev I."/>
        </authorList>
    </citation>
    <scope>NUCLEOTIDE SEQUENCE</scope>
    <source>
        <strain evidence="1">CBS 109.77</strain>
    </source>
</reference>
<protein>
    <submittedName>
        <fullName evidence="1">Uncharacterized protein</fullName>
    </submittedName>
</protein>
<keyword evidence="2" id="KW-1185">Reference proteome</keyword>
<dbReference type="OrthoDB" id="3941101at2759"/>
<evidence type="ECO:0000313" key="2">
    <source>
        <dbReference type="Proteomes" id="UP000799757"/>
    </source>
</evidence>
<dbReference type="Proteomes" id="UP000799757">
    <property type="component" value="Unassembled WGS sequence"/>
</dbReference>
<dbReference type="EMBL" id="MU002159">
    <property type="protein sequence ID" value="KAF2789146.1"/>
    <property type="molecule type" value="Genomic_DNA"/>
</dbReference>
<evidence type="ECO:0000313" key="1">
    <source>
        <dbReference type="EMBL" id="KAF2789146.1"/>
    </source>
</evidence>
<proteinExistence type="predicted"/>